<organism evidence="2 3">
    <name type="scientific">Capnocytophaga sputigena</name>
    <dbReference type="NCBI Taxonomy" id="1019"/>
    <lineage>
        <taxon>Bacteria</taxon>
        <taxon>Pseudomonadati</taxon>
        <taxon>Bacteroidota</taxon>
        <taxon>Flavobacteriia</taxon>
        <taxon>Flavobacteriales</taxon>
        <taxon>Flavobacteriaceae</taxon>
        <taxon>Capnocytophaga</taxon>
    </lineage>
</organism>
<dbReference type="GO" id="GO:0005975">
    <property type="term" value="P:carbohydrate metabolic process"/>
    <property type="evidence" value="ECO:0007669"/>
    <property type="project" value="UniProtKB-ARBA"/>
</dbReference>
<proteinExistence type="predicted"/>
<gene>
    <name evidence="2" type="ORF">CGC59_08945</name>
</gene>
<dbReference type="EMBL" id="CP022383">
    <property type="protein sequence ID" value="ATA79795.1"/>
    <property type="molecule type" value="Genomic_DNA"/>
</dbReference>
<evidence type="ECO:0000259" key="1">
    <source>
        <dbReference type="Pfam" id="PF08522"/>
    </source>
</evidence>
<dbReference type="InterPro" id="IPR013728">
    <property type="entry name" value="BT_3987-like_N"/>
</dbReference>
<sequence>MKLIKYCIGIFAFLALNACKDKENELLETKVYFEQPQQRLKLENNVSSHAFNITARVSNISDSDVNVTYQIGDAQMVADYNAKNGTKYQMMPANNFSLQKNSSVIKKGSVYAEPCQLALTNLSTIQEGNTYVIPVTIADASVPTIEAKTLFVEVAKPIVINKVFDFTGRKYLSIPMDEKAKFNALTYEAMIYVDNFVKLSTVMGAEGNLIFRFGDTTVDADQIQVAGNVQFNPSKKFAAKQWYHVALVFDGATKRTEIYVDGERVAEKTASVNSFNLNGNFFIGYAYDYDGSRTWRGKMCECRVWSVARTANELKNNKLGVDPNSEGLFGYWKLNGTDVYQKDGNYYVKDQSKNHRDATSRRGAYQSGRGLSVEPDVVEMRISE</sequence>
<feature type="domain" description="BT-3987-like N-terminal" evidence="1">
    <location>
        <begin position="29"/>
        <end position="142"/>
    </location>
</feature>
<dbReference type="Pfam" id="PF08522">
    <property type="entry name" value="BT_3987-like_N"/>
    <property type="match status" value="1"/>
</dbReference>
<name>A0A250F6D3_CAPSP</name>
<dbReference type="Gene3D" id="2.60.40.1740">
    <property type="entry name" value="hypothetical protein (bacova_03559)"/>
    <property type="match status" value="1"/>
</dbReference>
<dbReference type="InterPro" id="IPR013320">
    <property type="entry name" value="ConA-like_dom_sf"/>
</dbReference>
<accession>A0A250F6D3</accession>
<reference evidence="3" key="1">
    <citation type="submission" date="2017-06" db="EMBL/GenBank/DDBJ databases">
        <title>Capnocytophaga spp. assemblies.</title>
        <authorList>
            <person name="Gulvik C.A."/>
        </authorList>
    </citation>
    <scope>NUCLEOTIDE SEQUENCE [LARGE SCALE GENOMIC DNA]</scope>
    <source>
        <strain evidence="3">H4486</strain>
    </source>
</reference>
<evidence type="ECO:0000313" key="2">
    <source>
        <dbReference type="EMBL" id="ATA79795.1"/>
    </source>
</evidence>
<dbReference type="Gene3D" id="2.60.120.200">
    <property type="match status" value="1"/>
</dbReference>
<evidence type="ECO:0000313" key="3">
    <source>
        <dbReference type="Proteomes" id="UP000217334"/>
    </source>
</evidence>
<dbReference type="AlphaFoldDB" id="A0A250F6D3"/>
<dbReference type="RefSeq" id="WP_095901658.1">
    <property type="nucleotide sequence ID" value="NZ_CAUOVR010000004.1"/>
</dbReference>
<dbReference type="Proteomes" id="UP000217334">
    <property type="component" value="Chromosome"/>
</dbReference>
<protein>
    <recommendedName>
        <fullName evidence="1">BT-3987-like N-terminal domain-containing protein</fullName>
    </recommendedName>
</protein>
<dbReference type="Pfam" id="PF13385">
    <property type="entry name" value="Laminin_G_3"/>
    <property type="match status" value="1"/>
</dbReference>
<dbReference type="SUPFAM" id="SSF49899">
    <property type="entry name" value="Concanavalin A-like lectins/glucanases"/>
    <property type="match status" value="1"/>
</dbReference>
<dbReference type="GO" id="GO:0004553">
    <property type="term" value="F:hydrolase activity, hydrolyzing O-glycosyl compounds"/>
    <property type="evidence" value="ECO:0007669"/>
    <property type="project" value="UniProtKB-ARBA"/>
</dbReference>